<evidence type="ECO:0000256" key="3">
    <source>
        <dbReference type="ARBA" id="ARBA00022900"/>
    </source>
</evidence>
<keyword evidence="3" id="KW-0722">Serine protease inhibitor</keyword>
<dbReference type="InterPro" id="IPR000864">
    <property type="entry name" value="Prot_inh_pot1"/>
</dbReference>
<comment type="similarity">
    <text evidence="1">Belongs to the protease inhibitor I13 (potato type I serine protease inhibitor) family.</text>
</comment>
<dbReference type="PANTHER" id="PTHR33091:SF73">
    <property type="entry name" value="INHIBITOR OF TRYPSIN AND HAGEMAN FACTOR-LIKE"/>
    <property type="match status" value="1"/>
</dbReference>
<keyword evidence="2" id="KW-0646">Protease inhibitor</keyword>
<protein>
    <submittedName>
        <fullName evidence="4">Uncharacterized protein</fullName>
    </submittedName>
</protein>
<dbReference type="GO" id="GO:0004867">
    <property type="term" value="F:serine-type endopeptidase inhibitor activity"/>
    <property type="evidence" value="ECO:0007669"/>
    <property type="project" value="UniProtKB-KW"/>
</dbReference>
<dbReference type="PROSITE" id="PS00285">
    <property type="entry name" value="POTATO_INHIBITOR"/>
    <property type="match status" value="1"/>
</dbReference>
<evidence type="ECO:0000256" key="2">
    <source>
        <dbReference type="ARBA" id="ARBA00022690"/>
    </source>
</evidence>
<dbReference type="InterPro" id="IPR036354">
    <property type="entry name" value="Prot_inh_pot1_sf"/>
</dbReference>
<dbReference type="PANTHER" id="PTHR33091">
    <property type="entry name" value="PROTEIN, PUTATIVE, EXPRESSED-RELATED"/>
    <property type="match status" value="1"/>
</dbReference>
<proteinExistence type="inferred from homology"/>
<organism evidence="4 5">
    <name type="scientific">Chenopodium quinoa</name>
    <name type="common">Quinoa</name>
    <dbReference type="NCBI Taxonomy" id="63459"/>
    <lineage>
        <taxon>Eukaryota</taxon>
        <taxon>Viridiplantae</taxon>
        <taxon>Streptophyta</taxon>
        <taxon>Embryophyta</taxon>
        <taxon>Tracheophyta</taxon>
        <taxon>Spermatophyta</taxon>
        <taxon>Magnoliopsida</taxon>
        <taxon>eudicotyledons</taxon>
        <taxon>Gunneridae</taxon>
        <taxon>Pentapetalae</taxon>
        <taxon>Caryophyllales</taxon>
        <taxon>Chenopodiaceae</taxon>
        <taxon>Chenopodioideae</taxon>
        <taxon>Atripliceae</taxon>
        <taxon>Chenopodium</taxon>
    </lineage>
</organism>
<dbReference type="Gene3D" id="3.30.10.10">
    <property type="entry name" value="Trypsin Inhibitor V, subunit A"/>
    <property type="match status" value="1"/>
</dbReference>
<dbReference type="Proteomes" id="UP000596660">
    <property type="component" value="Unplaced"/>
</dbReference>
<dbReference type="Pfam" id="PF00280">
    <property type="entry name" value="potato_inhibit"/>
    <property type="match status" value="1"/>
</dbReference>
<dbReference type="OMA" id="RVWIFIE"/>
<evidence type="ECO:0000313" key="4">
    <source>
        <dbReference type="EnsemblPlants" id="AUR62016796-RA:cds"/>
    </source>
</evidence>
<dbReference type="EnsemblPlants" id="AUR62016796-RA">
    <property type="protein sequence ID" value="AUR62016796-RA:cds"/>
    <property type="gene ID" value="AUR62016796"/>
</dbReference>
<dbReference type="Gramene" id="AUR62016796-RA">
    <property type="protein sequence ID" value="AUR62016796-RA:cds"/>
    <property type="gene ID" value="AUR62016796"/>
</dbReference>
<keyword evidence="5" id="KW-1185">Reference proteome</keyword>
<name>A0A803LPB7_CHEQI</name>
<dbReference type="SUPFAM" id="SSF54654">
    <property type="entry name" value="CI-2 family of serine protease inhibitors"/>
    <property type="match status" value="1"/>
</dbReference>
<sequence length="87" mass="9726">MAQDKCEGDPLFWPKLLGKSGEEGKNAWPELLGKNAQVAKRIIETQNPFVRAIIKKQTAIVTHDYVCSRVWIWTDNAGNVVVIPHVG</sequence>
<reference evidence="4" key="2">
    <citation type="submission" date="2021-03" db="UniProtKB">
        <authorList>
            <consortium name="EnsemblPlants"/>
        </authorList>
    </citation>
    <scope>IDENTIFICATION</scope>
</reference>
<dbReference type="AlphaFoldDB" id="A0A803LPB7"/>
<evidence type="ECO:0000313" key="5">
    <source>
        <dbReference type="Proteomes" id="UP000596660"/>
    </source>
</evidence>
<dbReference type="GO" id="GO:0009611">
    <property type="term" value="P:response to wounding"/>
    <property type="evidence" value="ECO:0007669"/>
    <property type="project" value="InterPro"/>
</dbReference>
<evidence type="ECO:0000256" key="1">
    <source>
        <dbReference type="ARBA" id="ARBA00008210"/>
    </source>
</evidence>
<reference evidence="4" key="1">
    <citation type="journal article" date="2017" name="Nature">
        <title>The genome of Chenopodium quinoa.</title>
        <authorList>
            <person name="Jarvis D.E."/>
            <person name="Ho Y.S."/>
            <person name="Lightfoot D.J."/>
            <person name="Schmoeckel S.M."/>
            <person name="Li B."/>
            <person name="Borm T.J.A."/>
            <person name="Ohyanagi H."/>
            <person name="Mineta K."/>
            <person name="Michell C.T."/>
            <person name="Saber N."/>
            <person name="Kharbatia N.M."/>
            <person name="Rupper R.R."/>
            <person name="Sharp A.R."/>
            <person name="Dally N."/>
            <person name="Boughton B.A."/>
            <person name="Woo Y.H."/>
            <person name="Gao G."/>
            <person name="Schijlen E.G.W.M."/>
            <person name="Guo X."/>
            <person name="Momin A.A."/>
            <person name="Negrao S."/>
            <person name="Al-Babili S."/>
            <person name="Gehring C."/>
            <person name="Roessner U."/>
            <person name="Jung C."/>
            <person name="Murphy K."/>
            <person name="Arold S.T."/>
            <person name="Gojobori T."/>
            <person name="van der Linden C.G."/>
            <person name="van Loo E.N."/>
            <person name="Jellen E.N."/>
            <person name="Maughan P.J."/>
            <person name="Tester M."/>
        </authorList>
    </citation>
    <scope>NUCLEOTIDE SEQUENCE [LARGE SCALE GENOMIC DNA]</scope>
    <source>
        <strain evidence="4">cv. PI 614886</strain>
    </source>
</reference>
<accession>A0A803LPB7</accession>